<dbReference type="PANTHER" id="PTHR43707">
    <property type="entry name" value="HISTIDYL-TRNA SYNTHETASE"/>
    <property type="match status" value="1"/>
</dbReference>
<comment type="subunit">
    <text evidence="9">Homodimer.</text>
</comment>
<feature type="binding site" evidence="10">
    <location>
        <position position="112"/>
    </location>
    <ligand>
        <name>L-histidine</name>
        <dbReference type="ChEBI" id="CHEBI:57595"/>
    </ligand>
</feature>
<dbReference type="GO" id="GO:0005524">
    <property type="term" value="F:ATP binding"/>
    <property type="evidence" value="ECO:0007669"/>
    <property type="project" value="UniProtKB-UniRule"/>
</dbReference>
<dbReference type="EMBL" id="CP159307">
    <property type="protein sequence ID" value="XCH33450.1"/>
    <property type="molecule type" value="Genomic_DNA"/>
</dbReference>
<dbReference type="PIRSF" id="PIRSF001549">
    <property type="entry name" value="His-tRNA_synth"/>
    <property type="match status" value="1"/>
</dbReference>
<dbReference type="GO" id="GO:0005737">
    <property type="term" value="C:cytoplasm"/>
    <property type="evidence" value="ECO:0007669"/>
    <property type="project" value="UniProtKB-SubCell"/>
</dbReference>
<feature type="binding site" evidence="10">
    <location>
        <position position="257"/>
    </location>
    <ligand>
        <name>L-histidine</name>
        <dbReference type="ChEBI" id="CHEBI:57595"/>
    </ligand>
</feature>
<evidence type="ECO:0000256" key="7">
    <source>
        <dbReference type="ARBA" id="ARBA00023146"/>
    </source>
</evidence>
<name>A0AAU8G946_9CHLR</name>
<feature type="binding site" evidence="10">
    <location>
        <position position="126"/>
    </location>
    <ligand>
        <name>L-histidine</name>
        <dbReference type="ChEBI" id="CHEBI:57595"/>
    </ligand>
</feature>
<keyword evidence="6 9" id="KW-0648">Protein biosynthesis</keyword>
<feature type="domain" description="Aminoacyl-transfer RNA synthetases class-II family profile" evidence="11">
    <location>
        <begin position="28"/>
        <end position="322"/>
    </location>
</feature>
<keyword evidence="7 9" id="KW-0030">Aminoacyl-tRNA synthetase</keyword>
<dbReference type="InterPro" id="IPR033656">
    <property type="entry name" value="HisRS_anticodon"/>
</dbReference>
<dbReference type="AlphaFoldDB" id="A0AAU8G946"/>
<evidence type="ECO:0000256" key="1">
    <source>
        <dbReference type="ARBA" id="ARBA00008226"/>
    </source>
</evidence>
<dbReference type="InterPro" id="IPR004516">
    <property type="entry name" value="HisRS/HisZ"/>
</dbReference>
<sequence length="418" mass="46653">MDYQAPRGTQDILPEDQTCWRYVREKGEAIAQRYGYSRIDTPTFEDARLFTRTVGEETDIVTKEMYTFADRGGSDLTLRPEGTAPVCRAYIEHGMASRPRPVKLYYLASIFRYDRPQAGRYREHHQFGFELFGEADAAADAEVIEMAWRFYRELGLITLPVQINSIGCPECRSAYLSALKNYYATCLDTACSDCKTRYHKNPLRLLDCKKPDCRAAAVKAPHAVEYLCQDCKIHFDKLIAFLGAVEIPFEVNHRLVRGLDYYSRTVFEIQPAEEGAQSTIGGGGRYDSLIGQLGGEHTPAVGFATGIERIIINLKRQNVAVPGMPAPRFFIAWLGDAAGLAAFSLTAILRQAGINLIQSLSGRSLKAQLRQASSLGAEYALIIGDSELCKQEVVLRDLLRSTQRSLPLEGIVESLRSV</sequence>
<keyword evidence="3 9" id="KW-0436">Ligase</keyword>
<dbReference type="EC" id="6.1.1.21" evidence="9"/>
<dbReference type="Gene3D" id="3.40.50.800">
    <property type="entry name" value="Anticodon-binding domain"/>
    <property type="match status" value="1"/>
</dbReference>
<dbReference type="NCBIfam" id="TIGR00442">
    <property type="entry name" value="hisS"/>
    <property type="match status" value="1"/>
</dbReference>
<dbReference type="PROSITE" id="PS50862">
    <property type="entry name" value="AA_TRNA_LIGASE_II"/>
    <property type="match status" value="1"/>
</dbReference>
<comment type="catalytic activity">
    <reaction evidence="8 9">
        <text>tRNA(His) + L-histidine + ATP = L-histidyl-tRNA(His) + AMP + diphosphate + H(+)</text>
        <dbReference type="Rhea" id="RHEA:17313"/>
        <dbReference type="Rhea" id="RHEA-COMP:9665"/>
        <dbReference type="Rhea" id="RHEA-COMP:9689"/>
        <dbReference type="ChEBI" id="CHEBI:15378"/>
        <dbReference type="ChEBI" id="CHEBI:30616"/>
        <dbReference type="ChEBI" id="CHEBI:33019"/>
        <dbReference type="ChEBI" id="CHEBI:57595"/>
        <dbReference type="ChEBI" id="CHEBI:78442"/>
        <dbReference type="ChEBI" id="CHEBI:78527"/>
        <dbReference type="ChEBI" id="CHEBI:456215"/>
        <dbReference type="EC" id="6.1.1.21"/>
    </reaction>
</comment>
<dbReference type="HAMAP" id="MF_00127">
    <property type="entry name" value="His_tRNA_synth"/>
    <property type="match status" value="1"/>
</dbReference>
<proteinExistence type="inferred from homology"/>
<keyword evidence="4 9" id="KW-0547">Nucleotide-binding</keyword>
<dbReference type="InterPro" id="IPR041715">
    <property type="entry name" value="HisRS-like_core"/>
</dbReference>
<comment type="subcellular location">
    <subcellularLocation>
        <location evidence="9">Cytoplasm</location>
    </subcellularLocation>
</comment>
<dbReference type="Pfam" id="PF03129">
    <property type="entry name" value="HGTP_anticodon"/>
    <property type="match status" value="1"/>
</dbReference>
<dbReference type="RefSeq" id="WP_353714685.1">
    <property type="nucleotide sequence ID" value="NZ_CP159307.1"/>
</dbReference>
<feature type="binding site" evidence="10">
    <location>
        <begin position="261"/>
        <end position="262"/>
    </location>
    <ligand>
        <name>L-histidine</name>
        <dbReference type="ChEBI" id="CHEBI:57595"/>
    </ligand>
</feature>
<dbReference type="InterPro" id="IPR036621">
    <property type="entry name" value="Anticodon-bd_dom_sf"/>
</dbReference>
<evidence type="ECO:0000256" key="6">
    <source>
        <dbReference type="ARBA" id="ARBA00022917"/>
    </source>
</evidence>
<feature type="binding site" evidence="10">
    <location>
        <begin position="81"/>
        <end position="83"/>
    </location>
    <ligand>
        <name>L-histidine</name>
        <dbReference type="ChEBI" id="CHEBI:57595"/>
    </ligand>
</feature>
<dbReference type="PANTHER" id="PTHR43707:SF1">
    <property type="entry name" value="HISTIDINE--TRNA LIGASE, MITOCHONDRIAL-RELATED"/>
    <property type="match status" value="1"/>
</dbReference>
<evidence type="ECO:0000256" key="10">
    <source>
        <dbReference type="PIRSR" id="PIRSR001549-1"/>
    </source>
</evidence>
<dbReference type="InterPro" id="IPR015807">
    <property type="entry name" value="His-tRNA-ligase"/>
</dbReference>
<gene>
    <name evidence="9 12" type="primary">hisS</name>
    <name evidence="12" type="ORF">ABV300_00835</name>
</gene>
<keyword evidence="2 9" id="KW-0963">Cytoplasm</keyword>
<evidence type="ECO:0000256" key="3">
    <source>
        <dbReference type="ARBA" id="ARBA00022598"/>
    </source>
</evidence>
<dbReference type="GO" id="GO:0004821">
    <property type="term" value="F:histidine-tRNA ligase activity"/>
    <property type="evidence" value="ECO:0007669"/>
    <property type="project" value="UniProtKB-UniRule"/>
</dbReference>
<organism evidence="12">
    <name type="scientific">Dehalogenimonas sp. 4OHTPN</name>
    <dbReference type="NCBI Taxonomy" id="3166643"/>
    <lineage>
        <taxon>Bacteria</taxon>
        <taxon>Bacillati</taxon>
        <taxon>Chloroflexota</taxon>
        <taxon>Dehalococcoidia</taxon>
        <taxon>Dehalococcoidales</taxon>
        <taxon>Dehalococcoidaceae</taxon>
        <taxon>Dehalogenimonas</taxon>
    </lineage>
</organism>
<evidence type="ECO:0000256" key="2">
    <source>
        <dbReference type="ARBA" id="ARBA00022490"/>
    </source>
</evidence>
<dbReference type="SUPFAM" id="SSF52954">
    <property type="entry name" value="Class II aaRS ABD-related"/>
    <property type="match status" value="1"/>
</dbReference>
<evidence type="ECO:0000256" key="8">
    <source>
        <dbReference type="ARBA" id="ARBA00047639"/>
    </source>
</evidence>
<evidence type="ECO:0000259" key="11">
    <source>
        <dbReference type="PROSITE" id="PS50862"/>
    </source>
</evidence>
<keyword evidence="5 9" id="KW-0067">ATP-binding</keyword>
<dbReference type="CDD" id="cd00773">
    <property type="entry name" value="HisRS-like_core"/>
    <property type="match status" value="1"/>
</dbReference>
<dbReference type="GO" id="GO:0006427">
    <property type="term" value="P:histidyl-tRNA aminoacylation"/>
    <property type="evidence" value="ECO:0007669"/>
    <property type="project" value="UniProtKB-UniRule"/>
</dbReference>
<accession>A0AAU8G946</accession>
<reference evidence="12" key="1">
    <citation type="submission" date="2024-06" db="EMBL/GenBank/DDBJ databases">
        <title>A Novel Isolate, Dehalogenimonas sp. Strain 4OHTPN, Dechlorinates Aromatic 4 Hydroxy chlorothalonil by a Novel Reductive Dehalogenase.</title>
        <authorList>
            <person name="Liu G."/>
        </authorList>
    </citation>
    <scope>NUCLEOTIDE SEQUENCE</scope>
    <source>
        <strain evidence="12">4OHTPN</strain>
    </source>
</reference>
<dbReference type="InterPro" id="IPR006195">
    <property type="entry name" value="aa-tRNA-synth_II"/>
</dbReference>
<protein>
    <recommendedName>
        <fullName evidence="9">Histidine--tRNA ligase</fullName>
        <ecNumber evidence="9">6.1.1.21</ecNumber>
    </recommendedName>
    <alternativeName>
        <fullName evidence="9">Histidyl-tRNA synthetase</fullName>
        <shortName evidence="9">HisRS</shortName>
    </alternativeName>
</protein>
<dbReference type="InterPro" id="IPR004154">
    <property type="entry name" value="Anticodon-bd"/>
</dbReference>
<evidence type="ECO:0000256" key="4">
    <source>
        <dbReference type="ARBA" id="ARBA00022741"/>
    </source>
</evidence>
<dbReference type="CDD" id="cd00859">
    <property type="entry name" value="HisRS_anticodon"/>
    <property type="match status" value="1"/>
</dbReference>
<evidence type="ECO:0000256" key="5">
    <source>
        <dbReference type="ARBA" id="ARBA00022840"/>
    </source>
</evidence>
<feature type="binding site" evidence="10">
    <location>
        <position position="130"/>
    </location>
    <ligand>
        <name>L-histidine</name>
        <dbReference type="ChEBI" id="CHEBI:57595"/>
    </ligand>
</feature>
<dbReference type="InterPro" id="IPR045864">
    <property type="entry name" value="aa-tRNA-synth_II/BPL/LPL"/>
</dbReference>
<dbReference type="Gene3D" id="3.30.930.10">
    <property type="entry name" value="Bira Bifunctional Protein, Domain 2"/>
    <property type="match status" value="1"/>
</dbReference>
<evidence type="ECO:0000313" key="12">
    <source>
        <dbReference type="EMBL" id="XCH33450.1"/>
    </source>
</evidence>
<dbReference type="SUPFAM" id="SSF55681">
    <property type="entry name" value="Class II aaRS and biotin synthetases"/>
    <property type="match status" value="1"/>
</dbReference>
<comment type="similarity">
    <text evidence="1 9">Belongs to the class-II aminoacyl-tRNA synthetase family.</text>
</comment>
<dbReference type="Pfam" id="PF13393">
    <property type="entry name" value="tRNA-synt_His"/>
    <property type="match status" value="1"/>
</dbReference>
<evidence type="ECO:0000256" key="9">
    <source>
        <dbReference type="HAMAP-Rule" id="MF_00127"/>
    </source>
</evidence>